<comment type="function">
    <text evidence="10">Required for replication-independent chromatin assembly and for the periodic repression of histone gene transcription during the cell cycle.</text>
</comment>
<sequence>MGIIIFPCDRNSSDKGVPRITSPPKSSLKRAGIDGKPIFSIDIHPDGSRFATGGQGDDTGKVVIWNTAPVRNEADEKDKNVPKIICQMDNHIACVNCVRWSNNGKYLASGGDDKLIMIWQIRSCSGVNGLNVVLGGYSGSTSTMFGSDTKNQEQWRPSITLRGHSGDILDLAWSGNDSWLASCSVDNSVVVWNADKFPEQLAVLRGHSGLVKGVTWDPVGKYLASQADDKSVRIWRTRDWQEEKSITKPFQECGGTTHVLRLNWSPDGAYIVSAHAMNNSGPTAQIIERDGWKATLDFVGHRKAITAVRFNPNIFASRIKGTEQHPQYTCCAIGSKDRSLSVWVCSMHKDLVVHINWLDNGIQNHDNIVWGIICKNGMELMACSHDGTVAFIDFTLAEIGTPLTKNDVQMFLEKIYGKCLPMNKASNPANQIIESAAMLKLHQQQKIQQQMQKTPEKMDPTKSLSDSFSNDSRLTNGGTPGTPFKPTEKQIETKTKDGRRRITPIFLAPQLDVNIGDVPLPFSAKSNQSGDIMFETTKEASKIVVEKQDIITGPGFISPQSKSSLSLSLSSPPQTGIQSGTPTVSTPKVGQPEKKSSTSESDTSYTSKVFISPSIQPMSALVSKSESTVKEKQKDKEKIEKPKSSLNTPDRPDKEKVKDKLKLGGIKRKHEGGHGKARAKKEKPAPLVQMPPPPVEKETIRLVAASSDLKLSIPTSQKNFNKVITGKPGADDVITLEVENDVKTGVNSLHKIKSVCDGTLLWEQVFTSRILAVTGTKFLTCTACEDSSIHIFSNTGRKLLPSLMLNSPVSRLTSCRQYLMAITQKGNLFVWNVQKSKAVIRNESLMTVMSGDDHIVRAFVTADGAPTVSISTHKSFTYSPDLGCWILLYDKQDVIHHSSDHHSCTPPVLVDKPGPLASLASSSNRLGMQGGRIFSVDQSLQQVTTINHLESQMAASLSLQSGSEYKFWLQTYVRYLAKEGKYVKMEMILHLGNIDRSFTFGVLLIKKKMEIKCKNFDKARIQTR</sequence>
<evidence type="ECO:0000256" key="11">
    <source>
        <dbReference type="SAM" id="MobiDB-lite"/>
    </source>
</evidence>
<evidence type="ECO:0000256" key="8">
    <source>
        <dbReference type="ARBA" id="ARBA00023242"/>
    </source>
</evidence>
<feature type="domain" description="Protein HIRA-like C-terminal" evidence="12">
    <location>
        <begin position="796"/>
        <end position="989"/>
    </location>
</feature>
<keyword evidence="8 10" id="KW-0539">Nucleus</keyword>
<feature type="compositionally biased region" description="Polar residues" evidence="11">
    <location>
        <begin position="575"/>
        <end position="588"/>
    </location>
</feature>
<evidence type="ECO:0000313" key="14">
    <source>
        <dbReference type="EMBL" id="VDI60601.1"/>
    </source>
</evidence>
<feature type="repeat" description="WD" evidence="9">
    <location>
        <begin position="204"/>
        <end position="245"/>
    </location>
</feature>
<keyword evidence="5 10" id="KW-0156">Chromatin regulator</keyword>
<feature type="compositionally biased region" description="Polar residues" evidence="11">
    <location>
        <begin position="462"/>
        <end position="477"/>
    </location>
</feature>
<dbReference type="Pfam" id="PF09453">
    <property type="entry name" value="HIRA_B"/>
    <property type="match status" value="1"/>
</dbReference>
<dbReference type="GO" id="GO:0006338">
    <property type="term" value="P:chromatin remodeling"/>
    <property type="evidence" value="ECO:0007669"/>
    <property type="project" value="InterPro"/>
</dbReference>
<dbReference type="PROSITE" id="PS50294">
    <property type="entry name" value="WD_REPEATS_REGION"/>
    <property type="match status" value="3"/>
</dbReference>
<feature type="compositionally biased region" description="Basic residues" evidence="11">
    <location>
        <begin position="665"/>
        <end position="681"/>
    </location>
</feature>
<dbReference type="FunFam" id="2.130.10.10:FF:000075">
    <property type="entry name" value="Protein HIRA"/>
    <property type="match status" value="1"/>
</dbReference>
<feature type="region of interest" description="Disordered" evidence="11">
    <location>
        <begin position="555"/>
        <end position="693"/>
    </location>
</feature>
<dbReference type="CDD" id="cd00200">
    <property type="entry name" value="WD40"/>
    <property type="match status" value="1"/>
</dbReference>
<dbReference type="PANTHER" id="PTHR13831">
    <property type="entry name" value="MEMBER OF THE HIR1 FAMILY OF WD-REPEAT PROTEINS"/>
    <property type="match status" value="1"/>
</dbReference>
<dbReference type="InterPro" id="IPR031120">
    <property type="entry name" value="HIR1-like"/>
</dbReference>
<dbReference type="SMART" id="SM00320">
    <property type="entry name" value="WD40"/>
    <property type="match status" value="7"/>
</dbReference>
<dbReference type="GO" id="GO:0031491">
    <property type="term" value="F:nucleosome binding"/>
    <property type="evidence" value="ECO:0007669"/>
    <property type="project" value="TreeGrafter"/>
</dbReference>
<reference evidence="14" key="1">
    <citation type="submission" date="2018-11" db="EMBL/GenBank/DDBJ databases">
        <authorList>
            <person name="Alioto T."/>
            <person name="Alioto T."/>
        </authorList>
    </citation>
    <scope>NUCLEOTIDE SEQUENCE</scope>
</reference>
<feature type="compositionally biased region" description="Low complexity" evidence="11">
    <location>
        <begin position="558"/>
        <end position="574"/>
    </location>
</feature>
<evidence type="ECO:0000256" key="6">
    <source>
        <dbReference type="ARBA" id="ARBA00023015"/>
    </source>
</evidence>
<comment type="subcellular location">
    <subcellularLocation>
        <location evidence="1 10">Nucleus</location>
    </subcellularLocation>
</comment>
<dbReference type="GO" id="GO:0006351">
    <property type="term" value="P:DNA-templated transcription"/>
    <property type="evidence" value="ECO:0007669"/>
    <property type="project" value="InterPro"/>
</dbReference>
<dbReference type="InterPro" id="IPR001680">
    <property type="entry name" value="WD40_rpt"/>
</dbReference>
<dbReference type="Gene3D" id="2.130.10.10">
    <property type="entry name" value="YVTN repeat-like/Quinoprotein amine dehydrogenase"/>
    <property type="match status" value="2"/>
</dbReference>
<evidence type="ECO:0000259" key="12">
    <source>
        <dbReference type="Pfam" id="PF07569"/>
    </source>
</evidence>
<dbReference type="PANTHER" id="PTHR13831:SF0">
    <property type="entry name" value="PROTEIN HIRA"/>
    <property type="match status" value="1"/>
</dbReference>
<dbReference type="GO" id="GO:0000417">
    <property type="term" value="C:HIR complex"/>
    <property type="evidence" value="ECO:0007669"/>
    <property type="project" value="TreeGrafter"/>
</dbReference>
<organism evidence="14 15">
    <name type="scientific">Mytilus galloprovincialis</name>
    <name type="common">Mediterranean mussel</name>
    <dbReference type="NCBI Taxonomy" id="29158"/>
    <lineage>
        <taxon>Eukaryota</taxon>
        <taxon>Metazoa</taxon>
        <taxon>Spiralia</taxon>
        <taxon>Lophotrochozoa</taxon>
        <taxon>Mollusca</taxon>
        <taxon>Bivalvia</taxon>
        <taxon>Autobranchia</taxon>
        <taxon>Pteriomorphia</taxon>
        <taxon>Mytilida</taxon>
        <taxon>Mytiloidea</taxon>
        <taxon>Mytilidae</taxon>
        <taxon>Mytilinae</taxon>
        <taxon>Mytilus</taxon>
    </lineage>
</organism>
<dbReference type="InterPro" id="IPR036322">
    <property type="entry name" value="WD40_repeat_dom_sf"/>
</dbReference>
<dbReference type="GO" id="GO:0005634">
    <property type="term" value="C:nucleus"/>
    <property type="evidence" value="ECO:0007669"/>
    <property type="project" value="UniProtKB-SubCell"/>
</dbReference>
<dbReference type="GO" id="GO:0000785">
    <property type="term" value="C:chromatin"/>
    <property type="evidence" value="ECO:0007669"/>
    <property type="project" value="TreeGrafter"/>
</dbReference>
<dbReference type="SUPFAM" id="SSF50978">
    <property type="entry name" value="WD40 repeat-like"/>
    <property type="match status" value="2"/>
</dbReference>
<dbReference type="Proteomes" id="UP000596742">
    <property type="component" value="Unassembled WGS sequence"/>
</dbReference>
<dbReference type="Pfam" id="PF07569">
    <property type="entry name" value="Hira"/>
    <property type="match status" value="1"/>
</dbReference>
<feature type="compositionally biased region" description="Low complexity" evidence="11">
    <location>
        <begin position="598"/>
        <end position="608"/>
    </location>
</feature>
<evidence type="ECO:0000256" key="2">
    <source>
        <dbReference type="ARBA" id="ARBA00007306"/>
    </source>
</evidence>
<keyword evidence="7 10" id="KW-0804">Transcription</keyword>
<dbReference type="PROSITE" id="PS50082">
    <property type="entry name" value="WD_REPEATS_2"/>
    <property type="match status" value="3"/>
</dbReference>
<evidence type="ECO:0000256" key="5">
    <source>
        <dbReference type="ARBA" id="ARBA00022853"/>
    </source>
</evidence>
<evidence type="ECO:0000256" key="4">
    <source>
        <dbReference type="ARBA" id="ARBA00022737"/>
    </source>
</evidence>
<dbReference type="AlphaFoldDB" id="A0A8B6G909"/>
<comment type="similarity">
    <text evidence="2 10">Belongs to the WD repeat HIR1 family.</text>
</comment>
<gene>
    <name evidence="14" type="ORF">MGAL_10B092934</name>
</gene>
<accession>A0A8B6G909</accession>
<protein>
    <recommendedName>
        <fullName evidence="10">Protein HIRA</fullName>
    </recommendedName>
</protein>
<comment type="caution">
    <text evidence="14">The sequence shown here is derived from an EMBL/GenBank/DDBJ whole genome shotgun (WGS) entry which is preliminary data.</text>
</comment>
<feature type="region of interest" description="Disordered" evidence="11">
    <location>
        <begin position="452"/>
        <end position="499"/>
    </location>
</feature>
<keyword evidence="3 9" id="KW-0853">WD repeat</keyword>
<evidence type="ECO:0000313" key="15">
    <source>
        <dbReference type="Proteomes" id="UP000596742"/>
    </source>
</evidence>
<feature type="repeat" description="WD" evidence="9">
    <location>
        <begin position="161"/>
        <end position="193"/>
    </location>
</feature>
<feature type="domain" description="CAF1B/HIR1 beta-propeller" evidence="13">
    <location>
        <begin position="36"/>
        <end position="270"/>
    </location>
</feature>
<evidence type="ECO:0000256" key="1">
    <source>
        <dbReference type="ARBA" id="ARBA00004123"/>
    </source>
</evidence>
<evidence type="ECO:0000256" key="7">
    <source>
        <dbReference type="ARBA" id="ARBA00023163"/>
    </source>
</evidence>
<dbReference type="InterPro" id="IPR019015">
    <property type="entry name" value="HIRA_B_motif"/>
</dbReference>
<evidence type="ECO:0000259" key="13">
    <source>
        <dbReference type="Pfam" id="PF24105"/>
    </source>
</evidence>
<dbReference type="OrthoDB" id="1741719at2759"/>
<proteinExistence type="inferred from homology"/>
<dbReference type="InterPro" id="IPR015943">
    <property type="entry name" value="WD40/YVTN_repeat-like_dom_sf"/>
</dbReference>
<dbReference type="InterPro" id="IPR011494">
    <property type="entry name" value="HIRA-like_C"/>
</dbReference>
<evidence type="ECO:0000256" key="10">
    <source>
        <dbReference type="RuleBase" id="RU364014"/>
    </source>
</evidence>
<feature type="repeat" description="WD" evidence="9">
    <location>
        <begin position="88"/>
        <end position="123"/>
    </location>
</feature>
<dbReference type="GO" id="GO:0006355">
    <property type="term" value="P:regulation of DNA-templated transcription"/>
    <property type="evidence" value="ECO:0007669"/>
    <property type="project" value="InterPro"/>
</dbReference>
<feature type="compositionally biased region" description="Basic and acidic residues" evidence="11">
    <location>
        <begin position="486"/>
        <end position="496"/>
    </location>
</feature>
<keyword evidence="10" id="KW-0678">Repressor</keyword>
<feature type="compositionally biased region" description="Basic and acidic residues" evidence="11">
    <location>
        <begin position="650"/>
        <end position="662"/>
    </location>
</feature>
<keyword evidence="4 10" id="KW-0677">Repeat</keyword>
<dbReference type="InterPro" id="IPR055410">
    <property type="entry name" value="Beta-prop_CAF1B_HIR1"/>
</dbReference>
<dbReference type="EMBL" id="UYJE01008063">
    <property type="protein sequence ID" value="VDI60601.1"/>
    <property type="molecule type" value="Genomic_DNA"/>
</dbReference>
<evidence type="ECO:0000256" key="9">
    <source>
        <dbReference type="PROSITE-ProRule" id="PRU00221"/>
    </source>
</evidence>
<feature type="compositionally biased region" description="Polar residues" evidence="11">
    <location>
        <begin position="613"/>
        <end position="626"/>
    </location>
</feature>
<keyword evidence="15" id="KW-1185">Reference proteome</keyword>
<feature type="compositionally biased region" description="Basic and acidic residues" evidence="11">
    <location>
        <begin position="627"/>
        <end position="643"/>
    </location>
</feature>
<evidence type="ECO:0000256" key="3">
    <source>
        <dbReference type="ARBA" id="ARBA00022574"/>
    </source>
</evidence>
<name>A0A8B6G909_MYTGA</name>
<keyword evidence="6 10" id="KW-0805">Transcription regulation</keyword>
<dbReference type="Pfam" id="PF24105">
    <property type="entry name" value="Beta-prop_CAF1B_HIR1"/>
    <property type="match status" value="1"/>
</dbReference>